<proteinExistence type="predicted"/>
<dbReference type="EMBL" id="MU277352">
    <property type="protein sequence ID" value="KAI0054747.1"/>
    <property type="molecule type" value="Genomic_DNA"/>
</dbReference>
<keyword evidence="2" id="KW-1185">Reference proteome</keyword>
<evidence type="ECO:0000313" key="2">
    <source>
        <dbReference type="Proteomes" id="UP000814140"/>
    </source>
</evidence>
<organism evidence="1 2">
    <name type="scientific">Artomyces pyxidatus</name>
    <dbReference type="NCBI Taxonomy" id="48021"/>
    <lineage>
        <taxon>Eukaryota</taxon>
        <taxon>Fungi</taxon>
        <taxon>Dikarya</taxon>
        <taxon>Basidiomycota</taxon>
        <taxon>Agaricomycotina</taxon>
        <taxon>Agaricomycetes</taxon>
        <taxon>Russulales</taxon>
        <taxon>Auriscalpiaceae</taxon>
        <taxon>Artomyces</taxon>
    </lineage>
</organism>
<evidence type="ECO:0000313" key="1">
    <source>
        <dbReference type="EMBL" id="KAI0054747.1"/>
    </source>
</evidence>
<reference evidence="1" key="1">
    <citation type="submission" date="2021-03" db="EMBL/GenBank/DDBJ databases">
        <authorList>
            <consortium name="DOE Joint Genome Institute"/>
            <person name="Ahrendt S."/>
            <person name="Looney B.P."/>
            <person name="Miyauchi S."/>
            <person name="Morin E."/>
            <person name="Drula E."/>
            <person name="Courty P.E."/>
            <person name="Chicoki N."/>
            <person name="Fauchery L."/>
            <person name="Kohler A."/>
            <person name="Kuo A."/>
            <person name="Labutti K."/>
            <person name="Pangilinan J."/>
            <person name="Lipzen A."/>
            <person name="Riley R."/>
            <person name="Andreopoulos W."/>
            <person name="He G."/>
            <person name="Johnson J."/>
            <person name="Barry K.W."/>
            <person name="Grigoriev I.V."/>
            <person name="Nagy L."/>
            <person name="Hibbett D."/>
            <person name="Henrissat B."/>
            <person name="Matheny P.B."/>
            <person name="Labbe J."/>
            <person name="Martin F."/>
        </authorList>
    </citation>
    <scope>NUCLEOTIDE SEQUENCE</scope>
    <source>
        <strain evidence="1">HHB10654</strain>
    </source>
</reference>
<name>A0ACB8SEX8_9AGAM</name>
<sequence length="118" mass="11812">MRLGAEEGRESSSSSSTTSSTGGTALGAGRRRSRQGPALCGFNARRRHGSALGRGRAGSELIVGDDDGRGGTTRGNAPGESRGRERQGRAGSAGGKRGTAPPRATESLGATSDALSRG</sequence>
<accession>A0ACB8SEX8</accession>
<gene>
    <name evidence="1" type="ORF">BV25DRAFT_1843433</name>
</gene>
<comment type="caution">
    <text evidence="1">The sequence shown here is derived from an EMBL/GenBank/DDBJ whole genome shotgun (WGS) entry which is preliminary data.</text>
</comment>
<dbReference type="Proteomes" id="UP000814140">
    <property type="component" value="Unassembled WGS sequence"/>
</dbReference>
<reference evidence="1" key="2">
    <citation type="journal article" date="2022" name="New Phytol.">
        <title>Evolutionary transition to the ectomycorrhizal habit in the genomes of a hyperdiverse lineage of mushroom-forming fungi.</title>
        <authorList>
            <person name="Looney B."/>
            <person name="Miyauchi S."/>
            <person name="Morin E."/>
            <person name="Drula E."/>
            <person name="Courty P.E."/>
            <person name="Kohler A."/>
            <person name="Kuo A."/>
            <person name="LaButti K."/>
            <person name="Pangilinan J."/>
            <person name="Lipzen A."/>
            <person name="Riley R."/>
            <person name="Andreopoulos W."/>
            <person name="He G."/>
            <person name="Johnson J."/>
            <person name="Nolan M."/>
            <person name="Tritt A."/>
            <person name="Barry K.W."/>
            <person name="Grigoriev I.V."/>
            <person name="Nagy L.G."/>
            <person name="Hibbett D."/>
            <person name="Henrissat B."/>
            <person name="Matheny P.B."/>
            <person name="Labbe J."/>
            <person name="Martin F.M."/>
        </authorList>
    </citation>
    <scope>NUCLEOTIDE SEQUENCE</scope>
    <source>
        <strain evidence="1">HHB10654</strain>
    </source>
</reference>
<protein>
    <submittedName>
        <fullName evidence="1">Uncharacterized protein</fullName>
    </submittedName>
</protein>